<sequence>MGGMCEWGYVWVVRCVGGICEWGNLYVSYICTGKKSRCFRHFSSSYVIHRTNDLYEHLNCTEEEFPQKYFSAMIRRSYVSTFR</sequence>
<proteinExistence type="predicted"/>
<organism evidence="1">
    <name type="scientific">Octopus bimaculoides</name>
    <name type="common">California two-spotted octopus</name>
    <dbReference type="NCBI Taxonomy" id="37653"/>
    <lineage>
        <taxon>Eukaryota</taxon>
        <taxon>Metazoa</taxon>
        <taxon>Spiralia</taxon>
        <taxon>Lophotrochozoa</taxon>
        <taxon>Mollusca</taxon>
        <taxon>Cephalopoda</taxon>
        <taxon>Coleoidea</taxon>
        <taxon>Octopodiformes</taxon>
        <taxon>Octopoda</taxon>
        <taxon>Incirrata</taxon>
        <taxon>Octopodidae</taxon>
        <taxon>Octopus</taxon>
    </lineage>
</organism>
<dbReference type="AlphaFoldDB" id="A0A0L8GEJ6"/>
<dbReference type="EMBL" id="KQ422206">
    <property type="protein sequence ID" value="KOF75358.1"/>
    <property type="molecule type" value="Genomic_DNA"/>
</dbReference>
<accession>A0A0L8GEJ6</accession>
<evidence type="ECO:0000313" key="1">
    <source>
        <dbReference type="EMBL" id="KOF75358.1"/>
    </source>
</evidence>
<protein>
    <submittedName>
        <fullName evidence="1">Uncharacterized protein</fullName>
    </submittedName>
</protein>
<name>A0A0L8GEJ6_OCTBM</name>
<reference evidence="1" key="1">
    <citation type="submission" date="2015-07" db="EMBL/GenBank/DDBJ databases">
        <title>MeaNS - Measles Nucleotide Surveillance Program.</title>
        <authorList>
            <person name="Tran T."/>
            <person name="Druce J."/>
        </authorList>
    </citation>
    <scope>NUCLEOTIDE SEQUENCE</scope>
    <source>
        <strain evidence="1">UCB-OBI-ISO-001</strain>
        <tissue evidence="1">Gonad</tissue>
    </source>
</reference>
<gene>
    <name evidence="1" type="ORF">OCBIM_22034884mg</name>
</gene>